<evidence type="ECO:0000256" key="6">
    <source>
        <dbReference type="ARBA" id="ARBA00022448"/>
    </source>
</evidence>
<reference evidence="20" key="1">
    <citation type="journal article" date="2022" name="Cladistics">
        <title>Diversification of the phytophagous lineages of true bugs (Insecta: Hemiptera: Heteroptera) shortly after that of the flowering plants.</title>
        <authorList>
            <person name="Ye F."/>
            <person name="Kment P."/>
            <person name="Redei D."/>
            <person name="Luo J.Y."/>
            <person name="Wang Y.H."/>
            <person name="Kuechler S.M."/>
            <person name="Zhang W.W."/>
            <person name="Chen P.P."/>
            <person name="Wu H.Y."/>
            <person name="Wu Y.Z."/>
            <person name="Sun X.Y."/>
            <person name="Ding L."/>
            <person name="Wang Y.R."/>
            <person name="Xie Q."/>
        </authorList>
    </citation>
    <scope>NUCLEOTIDE SEQUENCE</scope>
</reference>
<dbReference type="InterPro" id="IPR001750">
    <property type="entry name" value="ND/Mrp_TM"/>
</dbReference>
<evidence type="ECO:0000256" key="4">
    <source>
        <dbReference type="ARBA" id="ARBA00012944"/>
    </source>
</evidence>
<keyword evidence="7 18" id="KW-0679">Respiratory chain</keyword>
<dbReference type="PANTHER" id="PTHR46552:SF1">
    <property type="entry name" value="NADH-UBIQUINONE OXIDOREDUCTASE CHAIN 2"/>
    <property type="match status" value="1"/>
</dbReference>
<evidence type="ECO:0000259" key="19">
    <source>
        <dbReference type="Pfam" id="PF00361"/>
    </source>
</evidence>
<geneLocation type="mitochondrion" evidence="20"/>
<dbReference type="PANTHER" id="PTHR46552">
    <property type="entry name" value="NADH-UBIQUINONE OXIDOREDUCTASE CHAIN 2"/>
    <property type="match status" value="1"/>
</dbReference>
<feature type="transmembrane region" description="Helical" evidence="18">
    <location>
        <begin position="260"/>
        <end position="280"/>
    </location>
</feature>
<dbReference type="EMBL" id="MW619645">
    <property type="protein sequence ID" value="UPL65286.1"/>
    <property type="molecule type" value="Genomic_DNA"/>
</dbReference>
<keyword evidence="14 18" id="KW-0830">Ubiquinone</keyword>
<evidence type="ECO:0000256" key="2">
    <source>
        <dbReference type="ARBA" id="ARBA00004448"/>
    </source>
</evidence>
<evidence type="ECO:0000256" key="7">
    <source>
        <dbReference type="ARBA" id="ARBA00022660"/>
    </source>
</evidence>
<feature type="transmembrane region" description="Helical" evidence="18">
    <location>
        <begin position="188"/>
        <end position="208"/>
    </location>
</feature>
<evidence type="ECO:0000256" key="13">
    <source>
        <dbReference type="ARBA" id="ARBA00023027"/>
    </source>
</evidence>
<evidence type="ECO:0000256" key="5">
    <source>
        <dbReference type="ARBA" id="ARBA00021008"/>
    </source>
</evidence>
<keyword evidence="10 18" id="KW-1278">Translocase</keyword>
<comment type="catalytic activity">
    <reaction evidence="17 18">
        <text>a ubiquinone + NADH + 5 H(+)(in) = a ubiquinol + NAD(+) + 4 H(+)(out)</text>
        <dbReference type="Rhea" id="RHEA:29091"/>
        <dbReference type="Rhea" id="RHEA-COMP:9565"/>
        <dbReference type="Rhea" id="RHEA-COMP:9566"/>
        <dbReference type="ChEBI" id="CHEBI:15378"/>
        <dbReference type="ChEBI" id="CHEBI:16389"/>
        <dbReference type="ChEBI" id="CHEBI:17976"/>
        <dbReference type="ChEBI" id="CHEBI:57540"/>
        <dbReference type="ChEBI" id="CHEBI:57945"/>
        <dbReference type="EC" id="7.1.1.2"/>
    </reaction>
</comment>
<keyword evidence="9 18" id="KW-0999">Mitochondrion inner membrane</keyword>
<keyword evidence="13 18" id="KW-0520">NAD</keyword>
<accession>A0A8T9ZWT6</accession>
<evidence type="ECO:0000256" key="14">
    <source>
        <dbReference type="ARBA" id="ARBA00023075"/>
    </source>
</evidence>
<comment type="subcellular location">
    <subcellularLocation>
        <location evidence="2 18">Mitochondrion inner membrane</location>
        <topology evidence="2 18">Multi-pass membrane protein</topology>
    </subcellularLocation>
</comment>
<dbReference type="AlphaFoldDB" id="A0A8T9ZWT6"/>
<evidence type="ECO:0000256" key="16">
    <source>
        <dbReference type="ARBA" id="ARBA00023136"/>
    </source>
</evidence>
<name>A0A8T9ZWT6_9HEMI</name>
<feature type="transmembrane region" description="Helical" evidence="18">
    <location>
        <begin position="53"/>
        <end position="75"/>
    </location>
</feature>
<feature type="transmembrane region" description="Helical" evidence="18">
    <location>
        <begin position="87"/>
        <end position="106"/>
    </location>
</feature>
<sequence>MNILFILIMIMGTTITISSSNWMGMWMGLEINLMSFIPLIYKTNNIKSSESSIIYFLAQSIGSMIMIFSIMLNPFITLKIMNEMNNIILMMAILLKLGAAPMYMWFVNMMTNMHWKEMFLLMTWQKISPMYILSMMSNNKWMYLMIILSTIMGAIGGMNMTSLNKIMAYSSINHMGWMMMLTMMQSSWIKYLIVYSIILLMMCMFFNYYNYYNIGQVMNKSSSLIEKYTCSSMLLSMGGLPPFLGFLPKWMTIQSMINNNLNMIMLIMLMMSMITLFYYMRMISSLLMIYSSSNKWTSQKTINNKMMYLMYINLLLPTVSIFSFY</sequence>
<dbReference type="PRINTS" id="PR01436">
    <property type="entry name" value="NADHDHGNASE2"/>
</dbReference>
<evidence type="ECO:0000256" key="12">
    <source>
        <dbReference type="ARBA" id="ARBA00022989"/>
    </source>
</evidence>
<evidence type="ECO:0000256" key="15">
    <source>
        <dbReference type="ARBA" id="ARBA00023128"/>
    </source>
</evidence>
<keyword evidence="8 18" id="KW-0812">Transmembrane</keyword>
<comment type="similarity">
    <text evidence="3 18">Belongs to the complex I subunit 2 family.</text>
</comment>
<keyword evidence="6" id="KW-0813">Transport</keyword>
<feature type="domain" description="NADH:quinone oxidoreductase/Mrp antiporter transmembrane" evidence="19">
    <location>
        <begin position="19"/>
        <end position="275"/>
    </location>
</feature>
<evidence type="ECO:0000256" key="9">
    <source>
        <dbReference type="ARBA" id="ARBA00022792"/>
    </source>
</evidence>
<evidence type="ECO:0000256" key="17">
    <source>
        <dbReference type="ARBA" id="ARBA00049551"/>
    </source>
</evidence>
<dbReference type="InterPro" id="IPR003917">
    <property type="entry name" value="NADH_UbQ_OxRdtase_chain2"/>
</dbReference>
<keyword evidence="11 18" id="KW-0249">Electron transport</keyword>
<dbReference type="GO" id="GO:0008137">
    <property type="term" value="F:NADH dehydrogenase (ubiquinone) activity"/>
    <property type="evidence" value="ECO:0007669"/>
    <property type="project" value="UniProtKB-EC"/>
</dbReference>
<organism evidence="20">
    <name type="scientific">Appolonius crassus</name>
    <dbReference type="NCBI Taxonomy" id="2813428"/>
    <lineage>
        <taxon>Eukaryota</taxon>
        <taxon>Metazoa</taxon>
        <taxon>Ecdysozoa</taxon>
        <taxon>Arthropoda</taxon>
        <taxon>Hexapoda</taxon>
        <taxon>Insecta</taxon>
        <taxon>Pterygota</taxon>
        <taxon>Neoptera</taxon>
        <taxon>Paraneoptera</taxon>
        <taxon>Hemiptera</taxon>
        <taxon>Heteroptera</taxon>
        <taxon>Panheteroptera</taxon>
        <taxon>Pentatomomorpha</taxon>
        <taxon>Lygaeoidea</taxon>
        <taxon>Rhyparochromidae</taxon>
        <taxon>Rhyparochrominae</taxon>
        <taxon>Appolonius</taxon>
    </lineage>
</organism>
<comment type="function">
    <text evidence="18">Core subunit of the mitochondrial membrane respiratory chain NADH dehydrogenase (Complex I) which catalyzes electron transfer from NADH through the respiratory chain, using ubiquinone as an electron acceptor. Essential for the catalytic activity and assembly of complex I.</text>
</comment>
<dbReference type="GO" id="GO:0005743">
    <property type="term" value="C:mitochondrial inner membrane"/>
    <property type="evidence" value="ECO:0007669"/>
    <property type="project" value="UniProtKB-SubCell"/>
</dbReference>
<keyword evidence="15 18" id="KW-0496">Mitochondrion</keyword>
<keyword evidence="16 18" id="KW-0472">Membrane</keyword>
<dbReference type="Pfam" id="PF00361">
    <property type="entry name" value="Proton_antipo_M"/>
    <property type="match status" value="1"/>
</dbReference>
<evidence type="ECO:0000256" key="18">
    <source>
        <dbReference type="RuleBase" id="RU003403"/>
    </source>
</evidence>
<evidence type="ECO:0000256" key="3">
    <source>
        <dbReference type="ARBA" id="ARBA00007012"/>
    </source>
</evidence>
<comment type="function">
    <text evidence="1">Core subunit of the mitochondrial membrane respiratory chain NADH dehydrogenase (Complex I) that is believed to belong to the minimal assembly required for catalysis. Complex I functions in the transfer of electrons from NADH to the respiratory chain. The immediate electron acceptor for the enzyme is believed to be ubiquinone.</text>
</comment>
<evidence type="ECO:0000256" key="8">
    <source>
        <dbReference type="ARBA" id="ARBA00022692"/>
    </source>
</evidence>
<evidence type="ECO:0000313" key="20">
    <source>
        <dbReference type="EMBL" id="UPL65286.1"/>
    </source>
</evidence>
<dbReference type="GO" id="GO:0006120">
    <property type="term" value="P:mitochondrial electron transport, NADH to ubiquinone"/>
    <property type="evidence" value="ECO:0007669"/>
    <property type="project" value="InterPro"/>
</dbReference>
<evidence type="ECO:0000256" key="1">
    <source>
        <dbReference type="ARBA" id="ARBA00003257"/>
    </source>
</evidence>
<evidence type="ECO:0000256" key="11">
    <source>
        <dbReference type="ARBA" id="ARBA00022982"/>
    </source>
</evidence>
<proteinExistence type="inferred from homology"/>
<dbReference type="InterPro" id="IPR050175">
    <property type="entry name" value="Complex_I_Subunit_2"/>
</dbReference>
<dbReference type="EC" id="7.1.1.2" evidence="4 18"/>
<keyword evidence="12 18" id="KW-1133">Transmembrane helix</keyword>
<feature type="transmembrane region" description="Helical" evidence="18">
    <location>
        <begin position="142"/>
        <end position="167"/>
    </location>
</feature>
<feature type="transmembrane region" description="Helical" evidence="18">
    <location>
        <begin position="306"/>
        <end position="324"/>
    </location>
</feature>
<evidence type="ECO:0000256" key="10">
    <source>
        <dbReference type="ARBA" id="ARBA00022967"/>
    </source>
</evidence>
<feature type="transmembrane region" description="Helical" evidence="18">
    <location>
        <begin position="228"/>
        <end position="248"/>
    </location>
</feature>
<protein>
    <recommendedName>
        <fullName evidence="5 18">NADH-ubiquinone oxidoreductase chain 2</fullName>
        <ecNumber evidence="4 18">7.1.1.2</ecNumber>
    </recommendedName>
</protein>